<sequence length="156" mass="18142">FSVFKDLMTDQYYSNANDENESKIKIYVQATYYSALCYFHGRGVKQNKDYALSITNNLKDSEAVCNIYQELIEVDELKLTALIKMAKCYNKAIIKRENLAFKIALELYSKKKYKESFDIFSKLSSCNNDEIKFLATCFIISFYISGYNNIKNMHLG</sequence>
<proteinExistence type="predicted"/>
<keyword evidence="2" id="KW-1185">Reference proteome</keyword>
<reference evidence="1" key="1">
    <citation type="submission" date="2021-06" db="EMBL/GenBank/DDBJ databases">
        <authorList>
            <person name="Kallberg Y."/>
            <person name="Tangrot J."/>
            <person name="Rosling A."/>
        </authorList>
    </citation>
    <scope>NUCLEOTIDE SEQUENCE</scope>
    <source>
        <strain evidence="1">IN212</strain>
    </source>
</reference>
<name>A0A9N9G3Y7_9GLOM</name>
<gene>
    <name evidence="1" type="ORF">RFULGI_LOCUS5802</name>
</gene>
<protein>
    <submittedName>
        <fullName evidence="1">18455_t:CDS:1</fullName>
    </submittedName>
</protein>
<evidence type="ECO:0000313" key="2">
    <source>
        <dbReference type="Proteomes" id="UP000789396"/>
    </source>
</evidence>
<evidence type="ECO:0000313" key="1">
    <source>
        <dbReference type="EMBL" id="CAG8579879.1"/>
    </source>
</evidence>
<comment type="caution">
    <text evidence="1">The sequence shown here is derived from an EMBL/GenBank/DDBJ whole genome shotgun (WGS) entry which is preliminary data.</text>
</comment>
<organism evidence="1 2">
    <name type="scientific">Racocetra fulgida</name>
    <dbReference type="NCBI Taxonomy" id="60492"/>
    <lineage>
        <taxon>Eukaryota</taxon>
        <taxon>Fungi</taxon>
        <taxon>Fungi incertae sedis</taxon>
        <taxon>Mucoromycota</taxon>
        <taxon>Glomeromycotina</taxon>
        <taxon>Glomeromycetes</taxon>
        <taxon>Diversisporales</taxon>
        <taxon>Gigasporaceae</taxon>
        <taxon>Racocetra</taxon>
    </lineage>
</organism>
<dbReference type="AlphaFoldDB" id="A0A9N9G3Y7"/>
<feature type="non-terminal residue" evidence="1">
    <location>
        <position position="1"/>
    </location>
</feature>
<dbReference type="EMBL" id="CAJVPZ010006944">
    <property type="protein sequence ID" value="CAG8579879.1"/>
    <property type="molecule type" value="Genomic_DNA"/>
</dbReference>
<dbReference type="OrthoDB" id="2419376at2759"/>
<dbReference type="Proteomes" id="UP000789396">
    <property type="component" value="Unassembled WGS sequence"/>
</dbReference>
<dbReference type="SUPFAM" id="SSF81901">
    <property type="entry name" value="HCP-like"/>
    <property type="match status" value="1"/>
</dbReference>
<accession>A0A9N9G3Y7</accession>